<protein>
    <submittedName>
        <fullName evidence="1">Uncharacterized protein</fullName>
    </submittedName>
</protein>
<name>A0A919A2H7_9ACTN</name>
<organism evidence="1 2">
    <name type="scientific">Streptomyces spiralis</name>
    <dbReference type="NCBI Taxonomy" id="66376"/>
    <lineage>
        <taxon>Bacteria</taxon>
        <taxon>Bacillati</taxon>
        <taxon>Actinomycetota</taxon>
        <taxon>Actinomycetes</taxon>
        <taxon>Kitasatosporales</taxon>
        <taxon>Streptomycetaceae</taxon>
        <taxon>Streptomyces</taxon>
    </lineage>
</organism>
<reference evidence="1" key="2">
    <citation type="submission" date="2020-09" db="EMBL/GenBank/DDBJ databases">
        <authorList>
            <person name="Sun Q."/>
            <person name="Ohkuma M."/>
        </authorList>
    </citation>
    <scope>NUCLEOTIDE SEQUENCE</scope>
    <source>
        <strain evidence="1">JCM 3302</strain>
    </source>
</reference>
<proteinExistence type="predicted"/>
<gene>
    <name evidence="1" type="ORF">GCM10014715_42810</name>
</gene>
<sequence length="127" mass="13471">MNHSIAHIGLVGEFLHPFAAHPGKSGGVSWDMTKATREGYFGLFAGRERQNASAGCAVALGPYTYLPAPVHAPGNVNGTLTRGDLPVALDVTEPLLRDFLDAISALQADLARRWVGPEGRSAVPRPE</sequence>
<dbReference type="AlphaFoldDB" id="A0A919A2H7"/>
<keyword evidence="2" id="KW-1185">Reference proteome</keyword>
<accession>A0A919A2H7</accession>
<evidence type="ECO:0000313" key="2">
    <source>
        <dbReference type="Proteomes" id="UP000641386"/>
    </source>
</evidence>
<reference evidence="1" key="1">
    <citation type="journal article" date="2014" name="Int. J. Syst. Evol. Microbiol.">
        <title>Complete genome sequence of Corynebacterium casei LMG S-19264T (=DSM 44701T), isolated from a smear-ripened cheese.</title>
        <authorList>
            <consortium name="US DOE Joint Genome Institute (JGI-PGF)"/>
            <person name="Walter F."/>
            <person name="Albersmeier A."/>
            <person name="Kalinowski J."/>
            <person name="Ruckert C."/>
        </authorList>
    </citation>
    <scope>NUCLEOTIDE SEQUENCE</scope>
    <source>
        <strain evidence="1">JCM 3302</strain>
    </source>
</reference>
<dbReference type="Proteomes" id="UP000641386">
    <property type="component" value="Unassembled WGS sequence"/>
</dbReference>
<dbReference type="EMBL" id="BNBC01000020">
    <property type="protein sequence ID" value="GHE82490.1"/>
    <property type="molecule type" value="Genomic_DNA"/>
</dbReference>
<comment type="caution">
    <text evidence="1">The sequence shown here is derived from an EMBL/GenBank/DDBJ whole genome shotgun (WGS) entry which is preliminary data.</text>
</comment>
<evidence type="ECO:0000313" key="1">
    <source>
        <dbReference type="EMBL" id="GHE82490.1"/>
    </source>
</evidence>